<dbReference type="PATRIC" id="fig|1081904.3.peg.2141"/>
<evidence type="ECO:0000256" key="1">
    <source>
        <dbReference type="SAM" id="MobiDB-lite"/>
    </source>
</evidence>
<feature type="region of interest" description="Disordered" evidence="1">
    <location>
        <begin position="1"/>
        <end position="21"/>
    </location>
</feature>
<organism evidence="2 3">
    <name type="scientific">Hoylesella pleuritidis F0068</name>
    <dbReference type="NCBI Taxonomy" id="1081904"/>
    <lineage>
        <taxon>Bacteria</taxon>
        <taxon>Pseudomonadati</taxon>
        <taxon>Bacteroidota</taxon>
        <taxon>Bacteroidia</taxon>
        <taxon>Bacteroidales</taxon>
        <taxon>Prevotellaceae</taxon>
        <taxon>Hoylesella</taxon>
    </lineage>
</organism>
<protein>
    <submittedName>
        <fullName evidence="2">Uncharacterized protein</fullName>
    </submittedName>
</protein>
<dbReference type="EMBL" id="AWET01000045">
    <property type="protein sequence ID" value="ERJ98829.1"/>
    <property type="molecule type" value="Genomic_DNA"/>
</dbReference>
<proteinExistence type="predicted"/>
<gene>
    <name evidence="2" type="ORF">HMPREF1218_0711</name>
</gene>
<reference evidence="2 3" key="1">
    <citation type="submission" date="2013-08" db="EMBL/GenBank/DDBJ databases">
        <authorList>
            <person name="Durkin A.S."/>
            <person name="Haft D.R."/>
            <person name="McCorrison J."/>
            <person name="Torralba M."/>
            <person name="Gillis M."/>
            <person name="Haft D.H."/>
            <person name="Methe B."/>
            <person name="Sutton G."/>
            <person name="Nelson K.E."/>
        </authorList>
    </citation>
    <scope>NUCLEOTIDE SEQUENCE [LARGE SCALE GENOMIC DNA]</scope>
    <source>
        <strain evidence="2 3">F0068</strain>
    </source>
</reference>
<evidence type="ECO:0000313" key="3">
    <source>
        <dbReference type="Proteomes" id="UP000016600"/>
    </source>
</evidence>
<dbReference type="Proteomes" id="UP000016600">
    <property type="component" value="Unassembled WGS sequence"/>
</dbReference>
<keyword evidence="3" id="KW-1185">Reference proteome</keyword>
<dbReference type="AlphaFoldDB" id="U2MAU4"/>
<name>U2MAU4_9BACT</name>
<comment type="caution">
    <text evidence="2">The sequence shown here is derived from an EMBL/GenBank/DDBJ whole genome shotgun (WGS) entry which is preliminary data.</text>
</comment>
<accession>U2MAU4</accession>
<evidence type="ECO:0000313" key="2">
    <source>
        <dbReference type="EMBL" id="ERJ98829.1"/>
    </source>
</evidence>
<sequence>MQNYKKQMRDTNKSRNLFNNSRIPTKNIYLCKKSKNSPF</sequence>